<proteinExistence type="inferred from homology"/>
<dbReference type="Gene3D" id="3.40.50.720">
    <property type="entry name" value="NAD(P)-binding Rossmann-like Domain"/>
    <property type="match status" value="1"/>
</dbReference>
<comment type="catalytic activity">
    <reaction evidence="1 7">
        <text>dTDP-alpha-D-glucose = dTDP-4-dehydro-6-deoxy-alpha-D-glucose + H2O</text>
        <dbReference type="Rhea" id="RHEA:17221"/>
        <dbReference type="ChEBI" id="CHEBI:15377"/>
        <dbReference type="ChEBI" id="CHEBI:57477"/>
        <dbReference type="ChEBI" id="CHEBI:57649"/>
        <dbReference type="EC" id="4.2.1.46"/>
    </reaction>
</comment>
<evidence type="ECO:0000256" key="6">
    <source>
        <dbReference type="ARBA" id="ARBA00023239"/>
    </source>
</evidence>
<evidence type="ECO:0000256" key="2">
    <source>
        <dbReference type="ARBA" id="ARBA00001911"/>
    </source>
</evidence>
<dbReference type="CDD" id="cd05246">
    <property type="entry name" value="dTDP_GD_SDR_e"/>
    <property type="match status" value="1"/>
</dbReference>
<protein>
    <recommendedName>
        <fullName evidence="4 7">dTDP-glucose 4,6-dehydratase</fullName>
        <ecNumber evidence="4 7">4.2.1.46</ecNumber>
    </recommendedName>
</protein>
<dbReference type="InterPro" id="IPR016040">
    <property type="entry name" value="NAD(P)-bd_dom"/>
</dbReference>
<dbReference type="PANTHER" id="PTHR43000">
    <property type="entry name" value="DTDP-D-GLUCOSE 4,6-DEHYDRATASE-RELATED"/>
    <property type="match status" value="1"/>
</dbReference>
<keyword evidence="6 7" id="KW-0456">Lyase</keyword>
<comment type="cofactor">
    <cofactor evidence="2 7">
        <name>NAD(+)</name>
        <dbReference type="ChEBI" id="CHEBI:57540"/>
    </cofactor>
</comment>
<dbReference type="FunFam" id="3.40.50.720:FF:000304">
    <property type="entry name" value="UDP-glucose 4,6-dehydratase"/>
    <property type="match status" value="1"/>
</dbReference>
<accession>A0A1F8F5P5</accession>
<evidence type="ECO:0000313" key="10">
    <source>
        <dbReference type="Proteomes" id="UP000178023"/>
    </source>
</evidence>
<feature type="domain" description="NAD(P)-binding" evidence="8">
    <location>
        <begin position="8"/>
        <end position="310"/>
    </location>
</feature>
<evidence type="ECO:0000256" key="5">
    <source>
        <dbReference type="ARBA" id="ARBA00023027"/>
    </source>
</evidence>
<evidence type="ECO:0000256" key="1">
    <source>
        <dbReference type="ARBA" id="ARBA00001539"/>
    </source>
</evidence>
<dbReference type="Proteomes" id="UP000178023">
    <property type="component" value="Unassembled WGS sequence"/>
</dbReference>
<evidence type="ECO:0000259" key="8">
    <source>
        <dbReference type="Pfam" id="PF16363"/>
    </source>
</evidence>
<evidence type="ECO:0000256" key="3">
    <source>
        <dbReference type="ARBA" id="ARBA00008178"/>
    </source>
</evidence>
<sequence>MANQKTILVTGGCGFIGSHFVRHWLKRHPDFRVVNLDKLTYSGNPKNLEDVAQNKNYIFIKSSIADNEKVAAVFKKYKPDYLVNFAAETHVDRSVHEGAKPFLDANIYGAYALLEAIKEYGLEKAVFVSTDEVYGSLPLKSKNKFTEKTQYAPRSPYSASKAAGDLLCHAYYSTWKLPVIVTHCSNNYGTHQYPEKLIPFFTLRALKNKSLPLYGKGENIRDWIHVLDHVEGIEHALLKGMAGEVYNMGGDDERPNIAIARAILDILKKPRSLITFVADRPGHDQRYAIGHSKITRELGWMPRRSFDKMLPYTVKWYIDNPRWTKSIRGEITRVNSHIK</sequence>
<reference evidence="9 10" key="1">
    <citation type="journal article" date="2016" name="Nat. Commun.">
        <title>Thousands of microbial genomes shed light on interconnected biogeochemical processes in an aquifer system.</title>
        <authorList>
            <person name="Anantharaman K."/>
            <person name="Brown C.T."/>
            <person name="Hug L.A."/>
            <person name="Sharon I."/>
            <person name="Castelle C.J."/>
            <person name="Probst A.J."/>
            <person name="Thomas B.C."/>
            <person name="Singh A."/>
            <person name="Wilkins M.J."/>
            <person name="Karaoz U."/>
            <person name="Brodie E.L."/>
            <person name="Williams K.H."/>
            <person name="Hubbard S.S."/>
            <person name="Banfield J.F."/>
        </authorList>
    </citation>
    <scope>NUCLEOTIDE SEQUENCE [LARGE SCALE GENOMIC DNA]</scope>
</reference>
<dbReference type="SUPFAM" id="SSF51735">
    <property type="entry name" value="NAD(P)-binding Rossmann-fold domains"/>
    <property type="match status" value="1"/>
</dbReference>
<dbReference type="EMBL" id="MGJL01000004">
    <property type="protein sequence ID" value="OGN08467.1"/>
    <property type="molecule type" value="Genomic_DNA"/>
</dbReference>
<dbReference type="GO" id="GO:0009225">
    <property type="term" value="P:nucleotide-sugar metabolic process"/>
    <property type="evidence" value="ECO:0007669"/>
    <property type="project" value="InterPro"/>
</dbReference>
<dbReference type="AlphaFoldDB" id="A0A1F8F5P5"/>
<dbReference type="GO" id="GO:0008460">
    <property type="term" value="F:dTDP-glucose 4,6-dehydratase activity"/>
    <property type="evidence" value="ECO:0007669"/>
    <property type="project" value="UniProtKB-EC"/>
</dbReference>
<evidence type="ECO:0000256" key="4">
    <source>
        <dbReference type="ARBA" id="ARBA00011990"/>
    </source>
</evidence>
<dbReference type="EC" id="4.2.1.46" evidence="4 7"/>
<comment type="caution">
    <text evidence="9">The sequence shown here is derived from an EMBL/GenBank/DDBJ whole genome shotgun (WGS) entry which is preliminary data.</text>
</comment>
<gene>
    <name evidence="9" type="ORF">A2750_01970</name>
</gene>
<dbReference type="Pfam" id="PF16363">
    <property type="entry name" value="GDP_Man_Dehyd"/>
    <property type="match status" value="1"/>
</dbReference>
<dbReference type="Gene3D" id="3.90.25.10">
    <property type="entry name" value="UDP-galactose 4-epimerase, domain 1"/>
    <property type="match status" value="1"/>
</dbReference>
<name>A0A1F8F5P5_9BACT</name>
<organism evidence="9 10">
    <name type="scientific">Candidatus Yanofskybacteria bacterium RIFCSPHIGHO2_01_FULL_45_42</name>
    <dbReference type="NCBI Taxonomy" id="1802671"/>
    <lineage>
        <taxon>Bacteria</taxon>
        <taxon>Candidatus Yanofskyibacteriota</taxon>
    </lineage>
</organism>
<dbReference type="InterPro" id="IPR036291">
    <property type="entry name" value="NAD(P)-bd_dom_sf"/>
</dbReference>
<evidence type="ECO:0000313" key="9">
    <source>
        <dbReference type="EMBL" id="OGN08467.1"/>
    </source>
</evidence>
<evidence type="ECO:0000256" key="7">
    <source>
        <dbReference type="RuleBase" id="RU004473"/>
    </source>
</evidence>
<keyword evidence="5" id="KW-0520">NAD</keyword>
<comment type="similarity">
    <text evidence="3 7">Belongs to the NAD(P)-dependent epimerase/dehydratase family. dTDP-glucose dehydratase subfamily.</text>
</comment>
<dbReference type="NCBIfam" id="TIGR01181">
    <property type="entry name" value="dTDP_gluc_dehyt"/>
    <property type="match status" value="1"/>
</dbReference>
<dbReference type="InterPro" id="IPR005888">
    <property type="entry name" value="dTDP_Gluc_deHydtase"/>
</dbReference>